<keyword evidence="1" id="KW-0812">Transmembrane</keyword>
<organism evidence="2 3">
    <name type="scientific">Paramecium tetraurelia</name>
    <dbReference type="NCBI Taxonomy" id="5888"/>
    <lineage>
        <taxon>Eukaryota</taxon>
        <taxon>Sar</taxon>
        <taxon>Alveolata</taxon>
        <taxon>Ciliophora</taxon>
        <taxon>Intramacronucleata</taxon>
        <taxon>Oligohymenophorea</taxon>
        <taxon>Peniculida</taxon>
        <taxon>Parameciidae</taxon>
        <taxon>Paramecium</taxon>
    </lineage>
</organism>
<name>A0D175_PARTE</name>
<sequence>MIDNIPVIFCSSLSLIGQLLIVLLFMYSQKLRQGLIPRIILYLTFSGILQVLNLSIRLLAFYVRVLRIQNVLFLPLFDCTED</sequence>
<feature type="transmembrane region" description="Helical" evidence="1">
    <location>
        <begin position="6"/>
        <end position="27"/>
    </location>
</feature>
<dbReference type="Proteomes" id="UP000000600">
    <property type="component" value="Unassembled WGS sequence"/>
</dbReference>
<gene>
    <name evidence="2" type="ORF">GSPATT00012316001</name>
</gene>
<dbReference type="InParanoid" id="A0D175"/>
<reference evidence="2 3" key="1">
    <citation type="journal article" date="2006" name="Nature">
        <title>Global trends of whole-genome duplications revealed by the ciliate Paramecium tetraurelia.</title>
        <authorList>
            <consortium name="Genoscope"/>
            <person name="Aury J.-M."/>
            <person name="Jaillon O."/>
            <person name="Duret L."/>
            <person name="Noel B."/>
            <person name="Jubin C."/>
            <person name="Porcel B.M."/>
            <person name="Segurens B."/>
            <person name="Daubin V."/>
            <person name="Anthouard V."/>
            <person name="Aiach N."/>
            <person name="Arnaiz O."/>
            <person name="Billaut A."/>
            <person name="Beisson J."/>
            <person name="Blanc I."/>
            <person name="Bouhouche K."/>
            <person name="Camara F."/>
            <person name="Duharcourt S."/>
            <person name="Guigo R."/>
            <person name="Gogendeau D."/>
            <person name="Katinka M."/>
            <person name="Keller A.-M."/>
            <person name="Kissmehl R."/>
            <person name="Klotz C."/>
            <person name="Koll F."/>
            <person name="Le Moue A."/>
            <person name="Lepere C."/>
            <person name="Malinsky S."/>
            <person name="Nowacki M."/>
            <person name="Nowak J.K."/>
            <person name="Plattner H."/>
            <person name="Poulain J."/>
            <person name="Ruiz F."/>
            <person name="Serrano V."/>
            <person name="Zagulski M."/>
            <person name="Dessen P."/>
            <person name="Betermier M."/>
            <person name="Weissenbach J."/>
            <person name="Scarpelli C."/>
            <person name="Schachter V."/>
            <person name="Sperling L."/>
            <person name="Meyer E."/>
            <person name="Cohen J."/>
            <person name="Wincker P."/>
        </authorList>
    </citation>
    <scope>NUCLEOTIDE SEQUENCE [LARGE SCALE GENOMIC DNA]</scope>
    <source>
        <strain evidence="2 3">Stock d4-2</strain>
    </source>
</reference>
<feature type="transmembrane region" description="Helical" evidence="1">
    <location>
        <begin position="39"/>
        <end position="63"/>
    </location>
</feature>
<keyword evidence="3" id="KW-1185">Reference proteome</keyword>
<dbReference type="RefSeq" id="XP_001444189.1">
    <property type="nucleotide sequence ID" value="XM_001444152.1"/>
</dbReference>
<evidence type="ECO:0000256" key="1">
    <source>
        <dbReference type="SAM" id="Phobius"/>
    </source>
</evidence>
<keyword evidence="1" id="KW-1133">Transmembrane helix</keyword>
<dbReference type="GeneID" id="5029974"/>
<protein>
    <submittedName>
        <fullName evidence="2">Uncharacterized protein</fullName>
    </submittedName>
</protein>
<dbReference type="KEGG" id="ptm:GSPATT00012316001"/>
<keyword evidence="1" id="KW-0472">Membrane</keyword>
<evidence type="ECO:0000313" key="2">
    <source>
        <dbReference type="EMBL" id="CAK76792.1"/>
    </source>
</evidence>
<proteinExistence type="predicted"/>
<dbReference type="AlphaFoldDB" id="A0D175"/>
<dbReference type="EMBL" id="CT868252">
    <property type="protein sequence ID" value="CAK76792.1"/>
    <property type="molecule type" value="Genomic_DNA"/>
</dbReference>
<evidence type="ECO:0000313" key="3">
    <source>
        <dbReference type="Proteomes" id="UP000000600"/>
    </source>
</evidence>
<dbReference type="HOGENOM" id="CLU_2563354_0_0_1"/>
<accession>A0D175</accession>